<dbReference type="RefSeq" id="XP_026548453.1">
    <property type="nucleotide sequence ID" value="XM_026692668.1"/>
</dbReference>
<dbReference type="AlphaFoldDB" id="A0A6J1W6H7"/>
<dbReference type="Proteomes" id="UP000504612">
    <property type="component" value="Unplaced"/>
</dbReference>
<evidence type="ECO:0000313" key="3">
    <source>
        <dbReference type="RefSeq" id="XP_026548453.1"/>
    </source>
</evidence>
<feature type="region of interest" description="Disordered" evidence="1">
    <location>
        <begin position="114"/>
        <end position="211"/>
    </location>
</feature>
<feature type="region of interest" description="Disordered" evidence="1">
    <location>
        <begin position="68"/>
        <end position="95"/>
    </location>
</feature>
<sequence>MVQPGQSVQLMPSAPPTILDGAVALTPTSQQEPAAAVPFYSMVPASMGPAPGSLNPYGAEMNPMYRGPAALPAGLPPQGPELQPHEGTQHEAGVAEPPAWKAVAEEDFYAKMANMGPGRRSRSTSQSSAHMGLGRRSRTTSESSVHSIGRERRNSTARQPSPPPSSIPERKKTPKEAKKELAPQKSGGHWLRWLMGKSKTEAHLPDDKNKS</sequence>
<evidence type="ECO:0000313" key="2">
    <source>
        <dbReference type="Proteomes" id="UP000504612"/>
    </source>
</evidence>
<evidence type="ECO:0000256" key="1">
    <source>
        <dbReference type="SAM" id="MobiDB-lite"/>
    </source>
</evidence>
<feature type="compositionally biased region" description="Basic and acidic residues" evidence="1">
    <location>
        <begin position="168"/>
        <end position="182"/>
    </location>
</feature>
<name>A0A6J1W6H7_9SAUR</name>
<accession>A0A6J1W6H7</accession>
<dbReference type="GeneID" id="113430205"/>
<protein>
    <submittedName>
        <fullName evidence="3">Protein transport protein Sec16A-like</fullName>
    </submittedName>
</protein>
<organism evidence="2 3">
    <name type="scientific">Notechis scutatus</name>
    <name type="common">mainland tiger snake</name>
    <dbReference type="NCBI Taxonomy" id="8663"/>
    <lineage>
        <taxon>Eukaryota</taxon>
        <taxon>Metazoa</taxon>
        <taxon>Chordata</taxon>
        <taxon>Craniata</taxon>
        <taxon>Vertebrata</taxon>
        <taxon>Euteleostomi</taxon>
        <taxon>Lepidosauria</taxon>
        <taxon>Squamata</taxon>
        <taxon>Bifurcata</taxon>
        <taxon>Unidentata</taxon>
        <taxon>Episquamata</taxon>
        <taxon>Toxicofera</taxon>
        <taxon>Serpentes</taxon>
        <taxon>Colubroidea</taxon>
        <taxon>Elapidae</taxon>
        <taxon>Hydrophiinae</taxon>
        <taxon>Notechis</taxon>
    </lineage>
</organism>
<feature type="non-terminal residue" evidence="3">
    <location>
        <position position="211"/>
    </location>
</feature>
<reference evidence="3" key="1">
    <citation type="submission" date="2025-08" db="UniProtKB">
        <authorList>
            <consortium name="RefSeq"/>
        </authorList>
    </citation>
    <scope>IDENTIFICATION</scope>
</reference>
<gene>
    <name evidence="3" type="primary">LOC113430205</name>
</gene>
<proteinExistence type="predicted"/>
<keyword evidence="2" id="KW-1185">Reference proteome</keyword>
<dbReference type="KEGG" id="nss:113430205"/>
<feature type="compositionally biased region" description="Basic and acidic residues" evidence="1">
    <location>
        <begin position="198"/>
        <end position="211"/>
    </location>
</feature>